<dbReference type="PROSITE" id="PS51186">
    <property type="entry name" value="GNAT"/>
    <property type="match status" value="1"/>
</dbReference>
<organism evidence="2 3">
    <name type="scientific">Guptibacillus hwajinpoensis</name>
    <dbReference type="NCBI Taxonomy" id="208199"/>
    <lineage>
        <taxon>Bacteria</taxon>
        <taxon>Bacillati</taxon>
        <taxon>Bacillota</taxon>
        <taxon>Bacilli</taxon>
        <taxon>Bacillales</taxon>
        <taxon>Guptibacillaceae</taxon>
        <taxon>Guptibacillus</taxon>
    </lineage>
</organism>
<gene>
    <name evidence="2" type="ORF">GLW07_17530</name>
</gene>
<dbReference type="InterPro" id="IPR000182">
    <property type="entry name" value="GNAT_dom"/>
</dbReference>
<name>A0A845F298_9BACL</name>
<dbReference type="Gene3D" id="3.40.630.30">
    <property type="match status" value="1"/>
</dbReference>
<accession>A0A845F298</accession>
<dbReference type="AlphaFoldDB" id="A0A845F298"/>
<dbReference type="SUPFAM" id="SSF55729">
    <property type="entry name" value="Acyl-CoA N-acyltransferases (Nat)"/>
    <property type="match status" value="1"/>
</dbReference>
<reference evidence="2 3" key="1">
    <citation type="submission" date="2019-11" db="EMBL/GenBank/DDBJ databases">
        <title>Genome sequences of 17 halophilic strains isolated from different environments.</title>
        <authorList>
            <person name="Furrow R.E."/>
        </authorList>
    </citation>
    <scope>NUCLEOTIDE SEQUENCE [LARGE SCALE GENOMIC DNA]</scope>
    <source>
        <strain evidence="2 3">22506_14_FS</strain>
    </source>
</reference>
<evidence type="ECO:0000313" key="2">
    <source>
        <dbReference type="EMBL" id="MYL65162.1"/>
    </source>
</evidence>
<dbReference type="InterPro" id="IPR016181">
    <property type="entry name" value="Acyl_CoA_acyltransferase"/>
</dbReference>
<proteinExistence type="predicted"/>
<dbReference type="EMBL" id="WMEY01000005">
    <property type="protein sequence ID" value="MYL65162.1"/>
    <property type="molecule type" value="Genomic_DNA"/>
</dbReference>
<sequence length="188" mass="22001">MKRRESLKALMKLIPSLWGTARITIQDLRKSEILPVQKIYEQGSYLHEWDGGSGDQDYAYRCFTDGDLPPNGSKEQYKIQVLRLKETDTIVGILTTYHGYPKSETFYINYLYIDKRYHKQGFGKEVISELLHLLKDAEFEEVRANVAIKNWPALRFWTGLGLNTINGFYGDKEYRANHYADIELMMKF</sequence>
<keyword evidence="2" id="KW-0808">Transferase</keyword>
<dbReference type="Proteomes" id="UP000447833">
    <property type="component" value="Unassembled WGS sequence"/>
</dbReference>
<dbReference type="CDD" id="cd04301">
    <property type="entry name" value="NAT_SF"/>
    <property type="match status" value="1"/>
</dbReference>
<evidence type="ECO:0000313" key="3">
    <source>
        <dbReference type="Proteomes" id="UP000447833"/>
    </source>
</evidence>
<dbReference type="GO" id="GO:0016747">
    <property type="term" value="F:acyltransferase activity, transferring groups other than amino-acyl groups"/>
    <property type="evidence" value="ECO:0007669"/>
    <property type="project" value="InterPro"/>
</dbReference>
<protein>
    <submittedName>
        <fullName evidence="2">GNAT family N-acetyltransferase</fullName>
    </submittedName>
</protein>
<evidence type="ECO:0000259" key="1">
    <source>
        <dbReference type="PROSITE" id="PS51186"/>
    </source>
</evidence>
<comment type="caution">
    <text evidence="2">The sequence shown here is derived from an EMBL/GenBank/DDBJ whole genome shotgun (WGS) entry which is preliminary data.</text>
</comment>
<dbReference type="Pfam" id="PF00583">
    <property type="entry name" value="Acetyltransf_1"/>
    <property type="match status" value="1"/>
</dbReference>
<feature type="domain" description="N-acetyltransferase" evidence="1">
    <location>
        <begin position="23"/>
        <end position="188"/>
    </location>
</feature>